<dbReference type="InterPro" id="IPR036852">
    <property type="entry name" value="Peptidase_S8/S53_dom_sf"/>
</dbReference>
<accession>A0A6A5QGS5</accession>
<organism evidence="1 2">
    <name type="scientific">Ampelomyces quisqualis</name>
    <name type="common">Powdery mildew agent</name>
    <dbReference type="NCBI Taxonomy" id="50730"/>
    <lineage>
        <taxon>Eukaryota</taxon>
        <taxon>Fungi</taxon>
        <taxon>Dikarya</taxon>
        <taxon>Ascomycota</taxon>
        <taxon>Pezizomycotina</taxon>
        <taxon>Dothideomycetes</taxon>
        <taxon>Pleosporomycetidae</taxon>
        <taxon>Pleosporales</taxon>
        <taxon>Pleosporineae</taxon>
        <taxon>Phaeosphaeriaceae</taxon>
        <taxon>Ampelomyces</taxon>
    </lineage>
</organism>
<name>A0A6A5QGS5_AMPQU</name>
<sequence length="94" mass="10240">GTSASCPLGAVIFSLVNDALIASGKLTLGFLNPCWYKTGRKGVGDITTDFSYGCDLQGFPVNEGWDHVIGFRFPDFPKLLVLVGAKETRTRWEV</sequence>
<proteinExistence type="predicted"/>
<evidence type="ECO:0008006" key="3">
    <source>
        <dbReference type="Google" id="ProtNLM"/>
    </source>
</evidence>
<evidence type="ECO:0000313" key="2">
    <source>
        <dbReference type="Proteomes" id="UP000800096"/>
    </source>
</evidence>
<dbReference type="GO" id="GO:0004252">
    <property type="term" value="F:serine-type endopeptidase activity"/>
    <property type="evidence" value="ECO:0007669"/>
    <property type="project" value="InterPro"/>
</dbReference>
<dbReference type="OrthoDB" id="409122at2759"/>
<protein>
    <recommendedName>
        <fullName evidence="3">Peptidase S8/S53 domain-containing protein</fullName>
    </recommendedName>
</protein>
<reference evidence="1" key="1">
    <citation type="journal article" date="2020" name="Stud. Mycol.">
        <title>101 Dothideomycetes genomes: a test case for predicting lifestyles and emergence of pathogens.</title>
        <authorList>
            <person name="Haridas S."/>
            <person name="Albert R."/>
            <person name="Binder M."/>
            <person name="Bloem J."/>
            <person name="Labutti K."/>
            <person name="Salamov A."/>
            <person name="Andreopoulos B."/>
            <person name="Baker S."/>
            <person name="Barry K."/>
            <person name="Bills G."/>
            <person name="Bluhm B."/>
            <person name="Cannon C."/>
            <person name="Castanera R."/>
            <person name="Culley D."/>
            <person name="Daum C."/>
            <person name="Ezra D."/>
            <person name="Gonzalez J."/>
            <person name="Henrissat B."/>
            <person name="Kuo A."/>
            <person name="Liang C."/>
            <person name="Lipzen A."/>
            <person name="Lutzoni F."/>
            <person name="Magnuson J."/>
            <person name="Mondo S."/>
            <person name="Nolan M."/>
            <person name="Ohm R."/>
            <person name="Pangilinan J."/>
            <person name="Park H.-J."/>
            <person name="Ramirez L."/>
            <person name="Alfaro M."/>
            <person name="Sun H."/>
            <person name="Tritt A."/>
            <person name="Yoshinaga Y."/>
            <person name="Zwiers L.-H."/>
            <person name="Turgeon B."/>
            <person name="Goodwin S."/>
            <person name="Spatafora J."/>
            <person name="Crous P."/>
            <person name="Grigoriev I."/>
        </authorList>
    </citation>
    <scope>NUCLEOTIDE SEQUENCE</scope>
    <source>
        <strain evidence="1">HMLAC05119</strain>
    </source>
</reference>
<dbReference type="Proteomes" id="UP000800096">
    <property type="component" value="Unassembled WGS sequence"/>
</dbReference>
<keyword evidence="2" id="KW-1185">Reference proteome</keyword>
<dbReference type="PANTHER" id="PTHR14218:SF39">
    <property type="entry name" value="PEPTIDASE S53 DOMAIN-CONTAINING PROTEIN"/>
    <property type="match status" value="1"/>
</dbReference>
<dbReference type="AlphaFoldDB" id="A0A6A5QGS5"/>
<evidence type="ECO:0000313" key="1">
    <source>
        <dbReference type="EMBL" id="KAF1914020.1"/>
    </source>
</evidence>
<dbReference type="GO" id="GO:0008240">
    <property type="term" value="F:tripeptidyl-peptidase activity"/>
    <property type="evidence" value="ECO:0007669"/>
    <property type="project" value="TreeGrafter"/>
</dbReference>
<feature type="non-terminal residue" evidence="1">
    <location>
        <position position="1"/>
    </location>
</feature>
<dbReference type="EMBL" id="ML979138">
    <property type="protein sequence ID" value="KAF1914020.1"/>
    <property type="molecule type" value="Genomic_DNA"/>
</dbReference>
<dbReference type="PANTHER" id="PTHR14218">
    <property type="entry name" value="PROTEASE S8 TRIPEPTIDYL PEPTIDASE I CLN2"/>
    <property type="match status" value="1"/>
</dbReference>
<dbReference type="GO" id="GO:0006508">
    <property type="term" value="P:proteolysis"/>
    <property type="evidence" value="ECO:0007669"/>
    <property type="project" value="InterPro"/>
</dbReference>
<gene>
    <name evidence="1" type="ORF">BDU57DRAFT_455879</name>
</gene>
<dbReference type="InterPro" id="IPR050819">
    <property type="entry name" value="Tripeptidyl-peptidase_I"/>
</dbReference>
<dbReference type="Gene3D" id="3.40.50.200">
    <property type="entry name" value="Peptidase S8/S53 domain"/>
    <property type="match status" value="1"/>
</dbReference>
<dbReference type="SUPFAM" id="SSF52743">
    <property type="entry name" value="Subtilisin-like"/>
    <property type="match status" value="1"/>
</dbReference>